<dbReference type="OrthoDB" id="783096at2759"/>
<organism evidence="4 5">
    <name type="scientific">Leucosporidium creatinivorum</name>
    <dbReference type="NCBI Taxonomy" id="106004"/>
    <lineage>
        <taxon>Eukaryota</taxon>
        <taxon>Fungi</taxon>
        <taxon>Dikarya</taxon>
        <taxon>Basidiomycota</taxon>
        <taxon>Pucciniomycotina</taxon>
        <taxon>Microbotryomycetes</taxon>
        <taxon>Leucosporidiales</taxon>
        <taxon>Leucosporidium</taxon>
    </lineage>
</organism>
<dbReference type="STRING" id="106004.A0A1Y2G064"/>
<dbReference type="Pfam" id="PF00149">
    <property type="entry name" value="Metallophos"/>
    <property type="match status" value="1"/>
</dbReference>
<evidence type="ECO:0000313" key="4">
    <source>
        <dbReference type="EMBL" id="ORY89023.1"/>
    </source>
</evidence>
<accession>A0A1Y2G064</accession>
<dbReference type="GO" id="GO:0005737">
    <property type="term" value="C:cytoplasm"/>
    <property type="evidence" value="ECO:0007669"/>
    <property type="project" value="TreeGrafter"/>
</dbReference>
<dbReference type="CDD" id="cd07383">
    <property type="entry name" value="MPP_Dcr2"/>
    <property type="match status" value="1"/>
</dbReference>
<evidence type="ECO:0000313" key="5">
    <source>
        <dbReference type="Proteomes" id="UP000193467"/>
    </source>
</evidence>
<dbReference type="PANTHER" id="PTHR32440:SF11">
    <property type="entry name" value="METALLOPHOSPHOESTERASE DOMAIN-CONTAINING PROTEIN"/>
    <property type="match status" value="1"/>
</dbReference>
<dbReference type="GO" id="GO:0016788">
    <property type="term" value="F:hydrolase activity, acting on ester bonds"/>
    <property type="evidence" value="ECO:0007669"/>
    <property type="project" value="TreeGrafter"/>
</dbReference>
<evidence type="ECO:0000256" key="1">
    <source>
        <dbReference type="SAM" id="MobiDB-lite"/>
    </source>
</evidence>
<feature type="domain" description="Calcineurin-like phosphoesterase" evidence="3">
    <location>
        <begin position="51"/>
        <end position="155"/>
    </location>
</feature>
<feature type="chain" id="PRO_5013028256" evidence="2">
    <location>
        <begin position="18"/>
        <end position="399"/>
    </location>
</feature>
<dbReference type="InterPro" id="IPR004843">
    <property type="entry name" value="Calcineurin-like_PHP"/>
</dbReference>
<dbReference type="Proteomes" id="UP000193467">
    <property type="component" value="Unassembled WGS sequence"/>
</dbReference>
<dbReference type="Gene3D" id="3.60.21.10">
    <property type="match status" value="1"/>
</dbReference>
<dbReference type="InParanoid" id="A0A1Y2G064"/>
<dbReference type="SUPFAM" id="SSF56300">
    <property type="entry name" value="Metallo-dependent phosphatases"/>
    <property type="match status" value="1"/>
</dbReference>
<proteinExistence type="predicted"/>
<dbReference type="AlphaFoldDB" id="A0A1Y2G064"/>
<dbReference type="EMBL" id="MCGR01000007">
    <property type="protein sequence ID" value="ORY89023.1"/>
    <property type="molecule type" value="Genomic_DNA"/>
</dbReference>
<dbReference type="InterPro" id="IPR029052">
    <property type="entry name" value="Metallo-depent_PP-like"/>
</dbReference>
<keyword evidence="5" id="KW-1185">Reference proteome</keyword>
<sequence length="399" mass="43869">MLLSSVALIGLFLGVQALPRQAPLPSTPSKAACHRSDALKRLTFDQDGKFKLAVFSDLHYGERDGLDWVQWGEDQDVNSTRVMDNVLNSESPDFVVFNGDLVTGENLFLSNGTSYLPRALSSTISHSTPFASIYGNHDRSTNISHSALYAAEKSLCSARGLSYTLRNPSSADDEDGQFNYVLEVFSHRKKEQQAPELLLWMFDSRSGIFDDASMYWDWVDPKAAEWINSTSSSILRRYPSLGKTLPPSLIFVHIPPSVALPLQASEVSNNASYPGINDDDPLDPQGQHHPELQRPDQVWWEAVKGTIAREGGEGLIASVSGHDHGNDWCARSSSVETTICFARHSGYGGYGSRPRGSRIFEISQLGAKGRSARSSGRSLEVESWIRLEDGAVANLTGIY</sequence>
<name>A0A1Y2G064_9BASI</name>
<feature type="signal peptide" evidence="2">
    <location>
        <begin position="1"/>
        <end position="17"/>
    </location>
</feature>
<protein>
    <submittedName>
        <fullName evidence="4">Metallo-dependent phosphatase-like protein</fullName>
    </submittedName>
</protein>
<evidence type="ECO:0000256" key="2">
    <source>
        <dbReference type="SAM" id="SignalP"/>
    </source>
</evidence>
<reference evidence="4 5" key="1">
    <citation type="submission" date="2016-07" db="EMBL/GenBank/DDBJ databases">
        <title>Pervasive Adenine N6-methylation of Active Genes in Fungi.</title>
        <authorList>
            <consortium name="DOE Joint Genome Institute"/>
            <person name="Mondo S.J."/>
            <person name="Dannebaum R.O."/>
            <person name="Kuo R.C."/>
            <person name="Labutti K."/>
            <person name="Haridas S."/>
            <person name="Kuo A."/>
            <person name="Salamov A."/>
            <person name="Ahrendt S.R."/>
            <person name="Lipzen A."/>
            <person name="Sullivan W."/>
            <person name="Andreopoulos W.B."/>
            <person name="Clum A."/>
            <person name="Lindquist E."/>
            <person name="Daum C."/>
            <person name="Ramamoorthy G.K."/>
            <person name="Gryganskyi A."/>
            <person name="Culley D."/>
            <person name="Magnuson J.K."/>
            <person name="James T.Y."/>
            <person name="O'Malley M.A."/>
            <person name="Stajich J.E."/>
            <person name="Spatafora J.W."/>
            <person name="Visel A."/>
            <person name="Grigoriev I.V."/>
        </authorList>
    </citation>
    <scope>NUCLEOTIDE SEQUENCE [LARGE SCALE GENOMIC DNA]</scope>
    <source>
        <strain evidence="4 5">62-1032</strain>
    </source>
</reference>
<evidence type="ECO:0000259" key="3">
    <source>
        <dbReference type="Pfam" id="PF00149"/>
    </source>
</evidence>
<comment type="caution">
    <text evidence="4">The sequence shown here is derived from an EMBL/GenBank/DDBJ whole genome shotgun (WGS) entry which is preliminary data.</text>
</comment>
<feature type="region of interest" description="Disordered" evidence="1">
    <location>
        <begin position="270"/>
        <end position="294"/>
    </location>
</feature>
<gene>
    <name evidence="4" type="ORF">BCR35DRAFT_300801</name>
</gene>
<dbReference type="PANTHER" id="PTHR32440">
    <property type="entry name" value="PHOSPHATASE DCR2-RELATED-RELATED"/>
    <property type="match status" value="1"/>
</dbReference>
<keyword evidence="2" id="KW-0732">Signal</keyword>